<evidence type="ECO:0000256" key="5">
    <source>
        <dbReference type="ARBA" id="ARBA00022989"/>
    </source>
</evidence>
<dbReference type="InterPro" id="IPR050814">
    <property type="entry name" value="Myo-inositol_Transporter"/>
</dbReference>
<dbReference type="Proteomes" id="UP000811619">
    <property type="component" value="Unassembled WGS sequence"/>
</dbReference>
<feature type="transmembrane region" description="Helical" evidence="7">
    <location>
        <begin position="202"/>
        <end position="222"/>
    </location>
</feature>
<feature type="transmembrane region" description="Helical" evidence="7">
    <location>
        <begin position="258"/>
        <end position="279"/>
    </location>
</feature>
<keyword evidence="4 7" id="KW-0812">Transmembrane</keyword>
<reference evidence="9" key="1">
    <citation type="journal article" date="2020" name="bioRxiv">
        <title>Whole genome comparisons of ergot fungi reveals the divergence and evolution of species within the genus Claviceps are the result of varying mechanisms driving genome evolution and host range expansion.</title>
        <authorList>
            <person name="Wyka S.A."/>
            <person name="Mondo S.J."/>
            <person name="Liu M."/>
            <person name="Dettman J."/>
            <person name="Nalam V."/>
            <person name="Broders K.D."/>
        </authorList>
    </citation>
    <scope>NUCLEOTIDE SEQUENCE</scope>
    <source>
        <strain evidence="9">CCC 489</strain>
    </source>
</reference>
<dbReference type="SUPFAM" id="SSF103473">
    <property type="entry name" value="MFS general substrate transporter"/>
    <property type="match status" value="1"/>
</dbReference>
<feature type="domain" description="Major facilitator superfamily (MFS) profile" evidence="8">
    <location>
        <begin position="122"/>
        <end position="611"/>
    </location>
</feature>
<feature type="transmembrane region" description="Helical" evidence="7">
    <location>
        <begin position="443"/>
        <end position="464"/>
    </location>
</feature>
<evidence type="ECO:0000256" key="2">
    <source>
        <dbReference type="ARBA" id="ARBA00010992"/>
    </source>
</evidence>
<evidence type="ECO:0000256" key="3">
    <source>
        <dbReference type="ARBA" id="ARBA00022448"/>
    </source>
</evidence>
<dbReference type="InterPro" id="IPR005828">
    <property type="entry name" value="MFS_sugar_transport-like"/>
</dbReference>
<dbReference type="GO" id="GO:0016020">
    <property type="term" value="C:membrane"/>
    <property type="evidence" value="ECO:0007669"/>
    <property type="project" value="UniProtKB-SubCell"/>
</dbReference>
<proteinExistence type="inferred from homology"/>
<dbReference type="Gene3D" id="1.20.1250.20">
    <property type="entry name" value="MFS general substrate transporter like domains"/>
    <property type="match status" value="1"/>
</dbReference>
<dbReference type="Pfam" id="PF00083">
    <property type="entry name" value="Sugar_tr"/>
    <property type="match status" value="1"/>
</dbReference>
<evidence type="ECO:0000313" key="10">
    <source>
        <dbReference type="Proteomes" id="UP000811619"/>
    </source>
</evidence>
<evidence type="ECO:0000256" key="6">
    <source>
        <dbReference type="ARBA" id="ARBA00023136"/>
    </source>
</evidence>
<protein>
    <recommendedName>
        <fullName evidence="8">Major facilitator superfamily (MFS) profile domain-containing protein</fullName>
    </recommendedName>
</protein>
<dbReference type="PANTHER" id="PTHR48020">
    <property type="entry name" value="PROTON MYO-INOSITOL COTRANSPORTER"/>
    <property type="match status" value="1"/>
</dbReference>
<comment type="similarity">
    <text evidence="2">Belongs to the major facilitator superfamily. Sugar transporter (TC 2.A.1.1) family.</text>
</comment>
<feature type="transmembrane region" description="Helical" evidence="7">
    <location>
        <begin position="470"/>
        <end position="493"/>
    </location>
</feature>
<dbReference type="PROSITE" id="PS00217">
    <property type="entry name" value="SUGAR_TRANSPORT_2"/>
    <property type="match status" value="1"/>
</dbReference>
<dbReference type="InterPro" id="IPR036259">
    <property type="entry name" value="MFS_trans_sf"/>
</dbReference>
<dbReference type="PANTHER" id="PTHR48020:SF40">
    <property type="entry name" value="MAJOR FACILITATOR SUPERFAMILY (MFS) PROFILE DOMAIN-CONTAINING PROTEIN"/>
    <property type="match status" value="1"/>
</dbReference>
<accession>A0A8K0J2T3</accession>
<evidence type="ECO:0000259" key="8">
    <source>
        <dbReference type="PROSITE" id="PS50850"/>
    </source>
</evidence>
<comment type="caution">
    <text evidence="9">The sequence shown here is derived from an EMBL/GenBank/DDBJ whole genome shotgun (WGS) entry which is preliminary data.</text>
</comment>
<evidence type="ECO:0000256" key="4">
    <source>
        <dbReference type="ARBA" id="ARBA00022692"/>
    </source>
</evidence>
<feature type="transmembrane region" description="Helical" evidence="7">
    <location>
        <begin position="176"/>
        <end position="195"/>
    </location>
</feature>
<dbReference type="EMBL" id="SRPY01000595">
    <property type="protein sequence ID" value="KAG5920758.1"/>
    <property type="molecule type" value="Genomic_DNA"/>
</dbReference>
<dbReference type="GO" id="GO:0022857">
    <property type="term" value="F:transmembrane transporter activity"/>
    <property type="evidence" value="ECO:0007669"/>
    <property type="project" value="InterPro"/>
</dbReference>
<keyword evidence="10" id="KW-1185">Reference proteome</keyword>
<gene>
    <name evidence="9" type="ORF">E4U42_006080</name>
</gene>
<keyword evidence="5 7" id="KW-1133">Transmembrane helix</keyword>
<keyword evidence="3" id="KW-0813">Transport</keyword>
<dbReference type="AlphaFoldDB" id="A0A8K0J2T3"/>
<evidence type="ECO:0000313" key="9">
    <source>
        <dbReference type="EMBL" id="KAG5920758.1"/>
    </source>
</evidence>
<name>A0A8K0J2T3_9HYPO</name>
<dbReference type="OrthoDB" id="6339427at2759"/>
<dbReference type="PROSITE" id="PS50850">
    <property type="entry name" value="MFS"/>
    <property type="match status" value="1"/>
</dbReference>
<dbReference type="InterPro" id="IPR005829">
    <property type="entry name" value="Sugar_transporter_CS"/>
</dbReference>
<evidence type="ECO:0000256" key="7">
    <source>
        <dbReference type="SAM" id="Phobius"/>
    </source>
</evidence>
<sequence>MFPSREGPRHPLGYRERLNAHNRGRRANDRAIIENPLACLTDAELEIDVRRFVTDVLPSVDYHKLLRAARVGRDIRLYDEAARQSAAYNQRNRLPVTLTDEEKTALRKEKDNTFSERGMLVVIATVSLAAFLQGFVQSSFNGASMYKSEFGLTGQSVPNTVTLDDWKLGAANASPWIFGALIGCPLSLPINYWFGRKGGISVAAFMILCSSVAAIFATSWTALFGIRIVNGLGMGIKAVSTPILASETAVGFWRGSAILAWQLWVAFGIMVSFAFNLLFTRASSDTITYRLIQGAPLVPSLALLVMALFVCPESPRYLLMKGPNYSVEKSFRELRKLRNTELQALRDMYLVYKSIQHENMDWSDLDPHARQSPGFIWVLRDFIRQFTQLFQRRRLRNALISTSTVNLAQQFCGVNENPRLGAINFLFALPAIRSIDTIGRRRWLNITLPFMAIFMLGAAVSGYIEDINTRIGITACFLFRLNVIALVMVFLFVEETKQRSLEELDHIFAVSKRRFIRFQATAYLPWAIRKCICGNAAPGPELYRDLVWGSMSSEEVVMSRMPDEARDDTELKHIGPRPTLVWAHQSSTSEQPHAAELAESYFPAIRVPYPT</sequence>
<keyword evidence="6 7" id="KW-0472">Membrane</keyword>
<organism evidence="9 10">
    <name type="scientific">Claviceps africana</name>
    <dbReference type="NCBI Taxonomy" id="83212"/>
    <lineage>
        <taxon>Eukaryota</taxon>
        <taxon>Fungi</taxon>
        <taxon>Dikarya</taxon>
        <taxon>Ascomycota</taxon>
        <taxon>Pezizomycotina</taxon>
        <taxon>Sordariomycetes</taxon>
        <taxon>Hypocreomycetidae</taxon>
        <taxon>Hypocreales</taxon>
        <taxon>Clavicipitaceae</taxon>
        <taxon>Claviceps</taxon>
    </lineage>
</organism>
<dbReference type="InterPro" id="IPR020846">
    <property type="entry name" value="MFS_dom"/>
</dbReference>
<comment type="subcellular location">
    <subcellularLocation>
        <location evidence="1">Membrane</location>
        <topology evidence="1">Multi-pass membrane protein</topology>
    </subcellularLocation>
</comment>
<feature type="transmembrane region" description="Helical" evidence="7">
    <location>
        <begin position="118"/>
        <end position="136"/>
    </location>
</feature>
<evidence type="ECO:0000256" key="1">
    <source>
        <dbReference type="ARBA" id="ARBA00004141"/>
    </source>
</evidence>